<keyword evidence="8" id="KW-0391">Immunity</keyword>
<dbReference type="PRINTS" id="PR01537">
    <property type="entry name" value="INTRLKN1R1F"/>
</dbReference>
<keyword evidence="11" id="KW-0675">Receptor</keyword>
<dbReference type="SUPFAM" id="SSF52200">
    <property type="entry name" value="Toll/Interleukin receptor TIR domain"/>
    <property type="match status" value="1"/>
</dbReference>
<keyword evidence="4" id="KW-0433">Leucine-rich repeat</keyword>
<dbReference type="AlphaFoldDB" id="A0A553MVV1"/>
<dbReference type="Gene3D" id="3.40.50.10140">
    <property type="entry name" value="Toll/interleukin-1 receptor homology (TIR) domain"/>
    <property type="match status" value="1"/>
</dbReference>
<evidence type="ECO:0000313" key="16">
    <source>
        <dbReference type="EMBL" id="TRY57295.1"/>
    </source>
</evidence>
<dbReference type="FunFam" id="3.40.50.10140:FF:000001">
    <property type="entry name" value="Toll-like receptor 2"/>
    <property type="match status" value="1"/>
</dbReference>
<evidence type="ECO:0000313" key="17">
    <source>
        <dbReference type="Proteomes" id="UP000316079"/>
    </source>
</evidence>
<keyword evidence="10 14" id="KW-0472">Membrane</keyword>
<evidence type="ECO:0000256" key="2">
    <source>
        <dbReference type="ARBA" id="ARBA00009634"/>
    </source>
</evidence>
<dbReference type="Pfam" id="PF01582">
    <property type="entry name" value="TIR"/>
    <property type="match status" value="1"/>
</dbReference>
<dbReference type="SMART" id="SM00082">
    <property type="entry name" value="LRRCT"/>
    <property type="match status" value="1"/>
</dbReference>
<evidence type="ECO:0000256" key="5">
    <source>
        <dbReference type="ARBA" id="ARBA00022692"/>
    </source>
</evidence>
<keyword evidence="17" id="KW-1185">Reference proteome</keyword>
<proteinExistence type="inferred from homology"/>
<keyword evidence="7" id="KW-0677">Repeat</keyword>
<dbReference type="Pfam" id="PF13855">
    <property type="entry name" value="LRR_8"/>
    <property type="match status" value="1"/>
</dbReference>
<gene>
    <name evidence="16" type="ORF">DNTS_008887</name>
</gene>
<dbReference type="InterPro" id="IPR032675">
    <property type="entry name" value="LRR_dom_sf"/>
</dbReference>
<keyword evidence="3" id="KW-0399">Innate immunity</keyword>
<dbReference type="Proteomes" id="UP000316079">
    <property type="component" value="Unassembled WGS sequence"/>
</dbReference>
<evidence type="ECO:0000256" key="1">
    <source>
        <dbReference type="ARBA" id="ARBA00004479"/>
    </source>
</evidence>
<dbReference type="PANTHER" id="PTHR24365:SF522">
    <property type="entry name" value="LOW QUALITY PROTEIN: TOLL-LIKE RECEPTOR 13-RELATED"/>
    <property type="match status" value="1"/>
</dbReference>
<evidence type="ECO:0000256" key="14">
    <source>
        <dbReference type="SAM" id="Phobius"/>
    </source>
</evidence>
<keyword evidence="6" id="KW-0732">Signal</keyword>
<dbReference type="EMBL" id="SRMA01027243">
    <property type="protein sequence ID" value="TRY57295.1"/>
    <property type="molecule type" value="Genomic_DNA"/>
</dbReference>
<accession>A0A553MVV1</accession>
<name>A0A553MVV1_9TELE</name>
<dbReference type="GO" id="GO:0002224">
    <property type="term" value="P:toll-like receptor signaling pathway"/>
    <property type="evidence" value="ECO:0007669"/>
    <property type="project" value="TreeGrafter"/>
</dbReference>
<keyword evidence="5 14" id="KW-0812">Transmembrane</keyword>
<dbReference type="PROSITE" id="PS51450">
    <property type="entry name" value="LRR"/>
    <property type="match status" value="3"/>
</dbReference>
<dbReference type="OrthoDB" id="1421090at2759"/>
<sequence length="620" mass="71806">MGFSRVPLVPPDTWILDISYNAFDCIQIRDLNYLSSLKNLNISNNRISKIQDGAFKNLSSLLYLNLANNKLNRISGGMFHGLTNLTELRLDQNNIRGIEQRAFLALQNLKLVNLTKNYLCHIDDIKPVLASPYLEELYIGRNNFEAFNSYELITPPLSLKKVDFSNNPLVTFHLADNIFPNLRHLDLSYCGQNGTMNWNVTDATFLTSVKTLYFMDVKMSLQNALNVLQSFKNTLNKLRLNANIELNKTDLLLSACSPMLRVLRLNANNIKYISDHMFDPYLSKNALSDDNSVPSELFRPIPNLTKLIISRTQLRSLNFLLNANLSILSTLRAQGNEIDTINKTLIQSLPGLEVLDLQKNTFTCDCDNAFFLNWARTSNSTQVFYLNKYMCSYPPFLRGTHLADFNIESCTLNIDFICFLCSSIVVVLTLIFSFTWQFLRFQVIYAYYFFLAFLYDNKKRKSNSAFQYDAFISYNAMDEPWVMEQLLPKLEGEQGWRLCLHHRDFQPGRPIMDNIIDGIYSSRKTICLISRNYLKSNWCSSEVQVASYRLFDEQNDVLILVFLEDIPTHQLSPYYRMRKLVKKRSYLRLPKPGEDTKIFWHKLKMALENKMANKSQDSLL</sequence>
<dbReference type="PROSITE" id="PS50104">
    <property type="entry name" value="TIR"/>
    <property type="match status" value="1"/>
</dbReference>
<dbReference type="InterPro" id="IPR035897">
    <property type="entry name" value="Toll_tir_struct_dom_sf"/>
</dbReference>
<dbReference type="SMART" id="SM00369">
    <property type="entry name" value="LRR_TYP"/>
    <property type="match status" value="6"/>
</dbReference>
<dbReference type="InterPro" id="IPR000483">
    <property type="entry name" value="Cys-rich_flank_reg_C"/>
</dbReference>
<evidence type="ECO:0000256" key="4">
    <source>
        <dbReference type="ARBA" id="ARBA00022614"/>
    </source>
</evidence>
<evidence type="ECO:0000256" key="13">
    <source>
        <dbReference type="ARBA" id="ARBA00023198"/>
    </source>
</evidence>
<evidence type="ECO:0000256" key="3">
    <source>
        <dbReference type="ARBA" id="ARBA00022588"/>
    </source>
</evidence>
<evidence type="ECO:0000256" key="7">
    <source>
        <dbReference type="ARBA" id="ARBA00022737"/>
    </source>
</evidence>
<keyword evidence="9 14" id="KW-1133">Transmembrane helix</keyword>
<dbReference type="Gene3D" id="3.80.10.10">
    <property type="entry name" value="Ribonuclease Inhibitor"/>
    <property type="match status" value="2"/>
</dbReference>
<organism evidence="16 17">
    <name type="scientific">Danionella cerebrum</name>
    <dbReference type="NCBI Taxonomy" id="2873325"/>
    <lineage>
        <taxon>Eukaryota</taxon>
        <taxon>Metazoa</taxon>
        <taxon>Chordata</taxon>
        <taxon>Craniata</taxon>
        <taxon>Vertebrata</taxon>
        <taxon>Euteleostomi</taxon>
        <taxon>Actinopterygii</taxon>
        <taxon>Neopterygii</taxon>
        <taxon>Teleostei</taxon>
        <taxon>Ostariophysi</taxon>
        <taxon>Cypriniformes</taxon>
        <taxon>Danionidae</taxon>
        <taxon>Danioninae</taxon>
        <taxon>Danionella</taxon>
    </lineage>
</organism>
<keyword evidence="13" id="KW-0395">Inflammatory response</keyword>
<dbReference type="GO" id="GO:0006954">
    <property type="term" value="P:inflammatory response"/>
    <property type="evidence" value="ECO:0007669"/>
    <property type="project" value="UniProtKB-KW"/>
</dbReference>
<evidence type="ECO:0000256" key="8">
    <source>
        <dbReference type="ARBA" id="ARBA00022859"/>
    </source>
</evidence>
<comment type="similarity">
    <text evidence="2">Belongs to the Toll-like receptor family.</text>
</comment>
<comment type="caution">
    <text evidence="16">The sequence shown here is derived from an EMBL/GenBank/DDBJ whole genome shotgun (WGS) entry which is preliminary data.</text>
</comment>
<protein>
    <recommendedName>
        <fullName evidence="15">TIR domain-containing protein</fullName>
    </recommendedName>
</protein>
<dbReference type="InterPro" id="IPR000157">
    <property type="entry name" value="TIR_dom"/>
</dbReference>
<reference evidence="16 17" key="1">
    <citation type="journal article" date="2019" name="Sci. Data">
        <title>Hybrid genome assembly and annotation of Danionella translucida.</title>
        <authorList>
            <person name="Kadobianskyi M."/>
            <person name="Schulze L."/>
            <person name="Schuelke M."/>
            <person name="Judkewitz B."/>
        </authorList>
    </citation>
    <scope>NUCLEOTIDE SEQUENCE [LARGE SCALE GENOMIC DNA]</scope>
    <source>
        <strain evidence="16 17">Bolton</strain>
    </source>
</reference>
<evidence type="ECO:0000259" key="15">
    <source>
        <dbReference type="PROSITE" id="PS50104"/>
    </source>
</evidence>
<dbReference type="InterPro" id="IPR003591">
    <property type="entry name" value="Leu-rich_rpt_typical-subtyp"/>
</dbReference>
<dbReference type="PANTHER" id="PTHR24365">
    <property type="entry name" value="TOLL-LIKE RECEPTOR"/>
    <property type="match status" value="1"/>
</dbReference>
<feature type="transmembrane region" description="Helical" evidence="14">
    <location>
        <begin position="438"/>
        <end position="455"/>
    </location>
</feature>
<dbReference type="STRING" id="623744.A0A553MVV1"/>
<dbReference type="InterPro" id="IPR001611">
    <property type="entry name" value="Leu-rich_rpt"/>
</dbReference>
<evidence type="ECO:0000256" key="10">
    <source>
        <dbReference type="ARBA" id="ARBA00023136"/>
    </source>
</evidence>
<comment type="subcellular location">
    <subcellularLocation>
        <location evidence="1">Membrane</location>
        <topology evidence="1">Single-pass type I membrane protein</topology>
    </subcellularLocation>
</comment>
<feature type="domain" description="TIR" evidence="15">
    <location>
        <begin position="466"/>
        <end position="607"/>
    </location>
</feature>
<evidence type="ECO:0000256" key="12">
    <source>
        <dbReference type="ARBA" id="ARBA00023180"/>
    </source>
</evidence>
<dbReference type="GO" id="GO:0038023">
    <property type="term" value="F:signaling receptor activity"/>
    <property type="evidence" value="ECO:0007669"/>
    <property type="project" value="TreeGrafter"/>
</dbReference>
<dbReference type="GO" id="GO:0005886">
    <property type="term" value="C:plasma membrane"/>
    <property type="evidence" value="ECO:0007669"/>
    <property type="project" value="TreeGrafter"/>
</dbReference>
<evidence type="ECO:0000256" key="9">
    <source>
        <dbReference type="ARBA" id="ARBA00022989"/>
    </source>
</evidence>
<evidence type="ECO:0000256" key="11">
    <source>
        <dbReference type="ARBA" id="ARBA00023170"/>
    </source>
</evidence>
<dbReference type="SMART" id="SM00255">
    <property type="entry name" value="TIR"/>
    <property type="match status" value="1"/>
</dbReference>
<dbReference type="SUPFAM" id="SSF52058">
    <property type="entry name" value="L domain-like"/>
    <property type="match status" value="1"/>
</dbReference>
<keyword evidence="12" id="KW-0325">Glycoprotein</keyword>
<evidence type="ECO:0000256" key="6">
    <source>
        <dbReference type="ARBA" id="ARBA00022729"/>
    </source>
</evidence>
<dbReference type="GO" id="GO:0045087">
    <property type="term" value="P:innate immune response"/>
    <property type="evidence" value="ECO:0007669"/>
    <property type="project" value="UniProtKB-KW"/>
</dbReference>